<evidence type="ECO:0000313" key="1">
    <source>
        <dbReference type="EMBL" id="RDK88999.1"/>
    </source>
</evidence>
<dbReference type="AlphaFoldDB" id="A0A370QKY4"/>
<organism evidence="1 2">
    <name type="scientific">Marinirhabdus gelatinilytica</name>
    <dbReference type="NCBI Taxonomy" id="1703343"/>
    <lineage>
        <taxon>Bacteria</taxon>
        <taxon>Pseudomonadati</taxon>
        <taxon>Bacteroidota</taxon>
        <taxon>Flavobacteriia</taxon>
        <taxon>Flavobacteriales</taxon>
        <taxon>Flavobacteriaceae</taxon>
    </lineage>
</organism>
<comment type="caution">
    <text evidence="1">The sequence shown here is derived from an EMBL/GenBank/DDBJ whole genome shotgun (WGS) entry which is preliminary data.</text>
</comment>
<sequence length="32" mass="3811">MKNELFKDYQKKFEVLGKSIKNVNKLLLINIT</sequence>
<accession>A0A370QKY4</accession>
<protein>
    <submittedName>
        <fullName evidence="1">Uncharacterized protein</fullName>
    </submittedName>
</protein>
<dbReference type="Proteomes" id="UP000255317">
    <property type="component" value="Unassembled WGS sequence"/>
</dbReference>
<gene>
    <name evidence="1" type="ORF">C8D94_101878</name>
</gene>
<keyword evidence="2" id="KW-1185">Reference proteome</keyword>
<proteinExistence type="predicted"/>
<dbReference type="EMBL" id="QRAO01000001">
    <property type="protein sequence ID" value="RDK88999.1"/>
    <property type="molecule type" value="Genomic_DNA"/>
</dbReference>
<evidence type="ECO:0000313" key="2">
    <source>
        <dbReference type="Proteomes" id="UP000255317"/>
    </source>
</evidence>
<reference evidence="1 2" key="1">
    <citation type="submission" date="2018-07" db="EMBL/GenBank/DDBJ databases">
        <title>Genomic Encyclopedia of Type Strains, Phase IV (KMG-IV): sequencing the most valuable type-strain genomes for metagenomic binning, comparative biology and taxonomic classification.</title>
        <authorList>
            <person name="Goeker M."/>
        </authorList>
    </citation>
    <scope>NUCLEOTIDE SEQUENCE [LARGE SCALE GENOMIC DNA]</scope>
    <source>
        <strain evidence="1 2">DSM 101478</strain>
    </source>
</reference>
<name>A0A370QKY4_9FLAO</name>